<dbReference type="PANTHER" id="PTHR30269">
    <property type="entry name" value="TRANSMEMBRANE PROTEIN YFCA"/>
    <property type="match status" value="1"/>
</dbReference>
<dbReference type="Pfam" id="PF01925">
    <property type="entry name" value="TauE"/>
    <property type="match status" value="1"/>
</dbReference>
<dbReference type="EMBL" id="BAAAPW010000003">
    <property type="protein sequence ID" value="GAA2037285.1"/>
    <property type="molecule type" value="Genomic_DNA"/>
</dbReference>
<comment type="subcellular location">
    <subcellularLocation>
        <location evidence="1 8">Cell membrane</location>
        <topology evidence="1 8">Multi-pass membrane protein</topology>
    </subcellularLocation>
</comment>
<keyword evidence="10" id="KW-1185">Reference proteome</keyword>
<evidence type="ECO:0000256" key="2">
    <source>
        <dbReference type="ARBA" id="ARBA00009142"/>
    </source>
</evidence>
<dbReference type="PANTHER" id="PTHR30269:SF37">
    <property type="entry name" value="MEMBRANE TRANSPORTER PROTEIN"/>
    <property type="match status" value="1"/>
</dbReference>
<evidence type="ECO:0000256" key="4">
    <source>
        <dbReference type="ARBA" id="ARBA00022475"/>
    </source>
</evidence>
<comment type="similarity">
    <text evidence="2 8">Belongs to the 4-toluene sulfonate uptake permease (TSUP) (TC 2.A.102) family.</text>
</comment>
<accession>A0ABP5FZG6</accession>
<evidence type="ECO:0000256" key="5">
    <source>
        <dbReference type="ARBA" id="ARBA00022692"/>
    </source>
</evidence>
<proteinExistence type="inferred from homology"/>
<evidence type="ECO:0000256" key="7">
    <source>
        <dbReference type="ARBA" id="ARBA00023136"/>
    </source>
</evidence>
<feature type="transmembrane region" description="Helical" evidence="8">
    <location>
        <begin position="189"/>
        <end position="210"/>
    </location>
</feature>
<feature type="transmembrane region" description="Helical" evidence="8">
    <location>
        <begin position="73"/>
        <end position="92"/>
    </location>
</feature>
<organism evidence="9 10">
    <name type="scientific">Agromyces tropicus</name>
    <dbReference type="NCBI Taxonomy" id="555371"/>
    <lineage>
        <taxon>Bacteria</taxon>
        <taxon>Bacillati</taxon>
        <taxon>Actinomycetota</taxon>
        <taxon>Actinomycetes</taxon>
        <taxon>Micrococcales</taxon>
        <taxon>Microbacteriaceae</taxon>
        <taxon>Agromyces</taxon>
    </lineage>
</organism>
<name>A0ABP5FZG6_9MICO</name>
<keyword evidence="3" id="KW-0813">Transport</keyword>
<keyword evidence="5 8" id="KW-0812">Transmembrane</keyword>
<sequence length="242" mass="24019">MSDPFGAAAFAVAVMTAAVAQSATGFGFALIAAPALLLVAPGRSPFALLAASLVVLVTTLWDNRAGFRWHVVLPIVVASVPGAVAGTLVLLVADGTVLRASIGVVVVVASAVSLLGLRVPQNRAAILTAGALAGGLNSLASIPGPPLAVAYRPERADELRANAAGAFLGMTPISLVTTAIAVPPDLVDLQLAGMMAAFAAIGLLVGRTWVRRLPIRVVSRAAIGLSGAAGVTLLLSAAGALG</sequence>
<feature type="transmembrane region" description="Helical" evidence="8">
    <location>
        <begin position="222"/>
        <end position="241"/>
    </location>
</feature>
<feature type="transmembrane region" description="Helical" evidence="8">
    <location>
        <begin position="44"/>
        <end position="61"/>
    </location>
</feature>
<protein>
    <recommendedName>
        <fullName evidence="8">Probable membrane transporter protein</fullName>
    </recommendedName>
</protein>
<feature type="transmembrane region" description="Helical" evidence="8">
    <location>
        <begin position="161"/>
        <end position="183"/>
    </location>
</feature>
<gene>
    <name evidence="9" type="ORF">GCM10009819_22360</name>
</gene>
<evidence type="ECO:0000256" key="8">
    <source>
        <dbReference type="RuleBase" id="RU363041"/>
    </source>
</evidence>
<evidence type="ECO:0000256" key="6">
    <source>
        <dbReference type="ARBA" id="ARBA00022989"/>
    </source>
</evidence>
<dbReference type="InterPro" id="IPR002781">
    <property type="entry name" value="TM_pro_TauE-like"/>
</dbReference>
<keyword evidence="4 8" id="KW-1003">Cell membrane</keyword>
<evidence type="ECO:0000256" key="3">
    <source>
        <dbReference type="ARBA" id="ARBA00022448"/>
    </source>
</evidence>
<reference evidence="10" key="1">
    <citation type="journal article" date="2019" name="Int. J. Syst. Evol. Microbiol.">
        <title>The Global Catalogue of Microorganisms (GCM) 10K type strain sequencing project: providing services to taxonomists for standard genome sequencing and annotation.</title>
        <authorList>
            <consortium name="The Broad Institute Genomics Platform"/>
            <consortium name="The Broad Institute Genome Sequencing Center for Infectious Disease"/>
            <person name="Wu L."/>
            <person name="Ma J."/>
        </authorList>
    </citation>
    <scope>NUCLEOTIDE SEQUENCE [LARGE SCALE GENOMIC DNA]</scope>
    <source>
        <strain evidence="10">JCM 15672</strain>
    </source>
</reference>
<dbReference type="RefSeq" id="WP_344373463.1">
    <property type="nucleotide sequence ID" value="NZ_BAAAPW010000003.1"/>
</dbReference>
<dbReference type="InterPro" id="IPR052017">
    <property type="entry name" value="TSUP"/>
</dbReference>
<keyword evidence="7 8" id="KW-0472">Membrane</keyword>
<evidence type="ECO:0000256" key="1">
    <source>
        <dbReference type="ARBA" id="ARBA00004651"/>
    </source>
</evidence>
<evidence type="ECO:0000313" key="9">
    <source>
        <dbReference type="EMBL" id="GAA2037285.1"/>
    </source>
</evidence>
<comment type="caution">
    <text evidence="9">The sequence shown here is derived from an EMBL/GenBank/DDBJ whole genome shotgun (WGS) entry which is preliminary data.</text>
</comment>
<dbReference type="Proteomes" id="UP001501196">
    <property type="component" value="Unassembled WGS sequence"/>
</dbReference>
<evidence type="ECO:0000313" key="10">
    <source>
        <dbReference type="Proteomes" id="UP001501196"/>
    </source>
</evidence>
<feature type="transmembrane region" description="Helical" evidence="8">
    <location>
        <begin position="98"/>
        <end position="117"/>
    </location>
</feature>
<keyword evidence="6 8" id="KW-1133">Transmembrane helix</keyword>